<evidence type="ECO:0000313" key="12">
    <source>
        <dbReference type="Proteomes" id="UP000559404"/>
    </source>
</evidence>
<proteinExistence type="predicted"/>
<evidence type="ECO:0000256" key="7">
    <source>
        <dbReference type="ARBA" id="ARBA00023136"/>
    </source>
</evidence>
<dbReference type="GO" id="GO:0010041">
    <property type="term" value="P:response to iron(III) ion"/>
    <property type="evidence" value="ECO:0007669"/>
    <property type="project" value="TreeGrafter"/>
</dbReference>
<dbReference type="GO" id="GO:0016763">
    <property type="term" value="F:pentosyltransferase activity"/>
    <property type="evidence" value="ECO:0007669"/>
    <property type="project" value="TreeGrafter"/>
</dbReference>
<feature type="compositionally biased region" description="Low complexity" evidence="8">
    <location>
        <begin position="589"/>
        <end position="601"/>
    </location>
</feature>
<dbReference type="PANTHER" id="PTHR33908">
    <property type="entry name" value="MANNOSYLTRANSFERASE YKCB-RELATED"/>
    <property type="match status" value="1"/>
</dbReference>
<organism evidence="11 12">
    <name type="scientific">Stappia taiwanensis</name>
    <dbReference type="NCBI Taxonomy" id="992267"/>
    <lineage>
        <taxon>Bacteria</taxon>
        <taxon>Pseudomonadati</taxon>
        <taxon>Pseudomonadota</taxon>
        <taxon>Alphaproteobacteria</taxon>
        <taxon>Hyphomicrobiales</taxon>
        <taxon>Stappiaceae</taxon>
        <taxon>Stappia</taxon>
    </lineage>
</organism>
<dbReference type="PANTHER" id="PTHR33908:SF3">
    <property type="entry name" value="UNDECAPRENYL PHOSPHATE-ALPHA-4-AMINO-4-DEOXY-L-ARABINOSE ARABINOSYL TRANSFERASE"/>
    <property type="match status" value="1"/>
</dbReference>
<feature type="region of interest" description="Disordered" evidence="8">
    <location>
        <begin position="568"/>
        <end position="613"/>
    </location>
</feature>
<gene>
    <name evidence="11" type="ORF">H1W37_05155</name>
</gene>
<feature type="transmembrane region" description="Helical" evidence="9">
    <location>
        <begin position="193"/>
        <end position="223"/>
    </location>
</feature>
<feature type="transmembrane region" description="Helical" evidence="9">
    <location>
        <begin position="437"/>
        <end position="459"/>
    </location>
</feature>
<dbReference type="Pfam" id="PF13231">
    <property type="entry name" value="PMT_2"/>
    <property type="match status" value="1"/>
</dbReference>
<keyword evidence="3" id="KW-0328">Glycosyltransferase</keyword>
<reference evidence="11 12" key="1">
    <citation type="submission" date="2020-07" db="EMBL/GenBank/DDBJ databases">
        <authorList>
            <person name="Li M."/>
        </authorList>
    </citation>
    <scope>NUCLEOTIDE SEQUENCE [LARGE SCALE GENOMIC DNA]</scope>
    <source>
        <strain evidence="11 12">DSM 23284</strain>
    </source>
</reference>
<feature type="transmembrane region" description="Helical" evidence="9">
    <location>
        <begin position="290"/>
        <end position="312"/>
    </location>
</feature>
<evidence type="ECO:0000256" key="1">
    <source>
        <dbReference type="ARBA" id="ARBA00004651"/>
    </source>
</evidence>
<keyword evidence="5 9" id="KW-0812">Transmembrane</keyword>
<evidence type="ECO:0000256" key="5">
    <source>
        <dbReference type="ARBA" id="ARBA00022692"/>
    </source>
</evidence>
<feature type="transmembrane region" description="Helical" evidence="9">
    <location>
        <begin position="109"/>
        <end position="130"/>
    </location>
</feature>
<feature type="transmembrane region" description="Helical" evidence="9">
    <location>
        <begin position="405"/>
        <end position="425"/>
    </location>
</feature>
<sequence length="613" mass="64438">MNEQVARRQPGNFDNARAPWLRLLGHRGLAPLILVVLSLALFAPGLMQVPPLDRDEPRFAQASKQMVESRDFIDIRFQDEARHKKPIGIYWLQAAAVEASGLGADAPIWVYRLPSLLGAMLSVLLTYWVARAFTGPRAAFVAGMLVASALLLGVEARLAKTDAVLLATILAGQGALARIWLDRAERRHPLMAALFWVALAVAVLVKGPVAPMVLGLTIAALCAVKREAGWLKALYPARGLAAFVLIVAPWFVAIYLQTEGAFFAEAVGKDLLGKVATGQESHGAPPLTHLAAALASFWPLPAFLLLALPGVLRSWRTPMTLFLLAWVLPTWVIFELTATKLPHYTMPLLPALAILAAGLLAEAEAAPGRAWRWGAAALFTLPLVGVALANVVAPIYLGTWPSPPGAILAALALIPGLAAAHRLYAGAAVSALPGAMAGAFLMIVATWGFTMPALSPIWISPRLAEAADRVAACPNPQVASAGFNEPSYVFLQGTDTLLTTAEAAAAHLLEAPAGACRVAVVESHGEERFLEALKEGGAPQEVSTDRVRGLNINGGKTLDIGVYRVSPPAAPSLPASPAATAPGADGLSPSEPAPATTQETPPNSPNVTEPAND</sequence>
<dbReference type="EMBL" id="JACEON010000003">
    <property type="protein sequence ID" value="MBA4611029.1"/>
    <property type="molecule type" value="Genomic_DNA"/>
</dbReference>
<feature type="transmembrane region" description="Helical" evidence="9">
    <location>
        <begin position="344"/>
        <end position="361"/>
    </location>
</feature>
<dbReference type="RefSeq" id="WP_181759212.1">
    <property type="nucleotide sequence ID" value="NZ_BMCR01000004.1"/>
</dbReference>
<feature type="transmembrane region" description="Helical" evidence="9">
    <location>
        <begin position="136"/>
        <end position="154"/>
    </location>
</feature>
<protein>
    <submittedName>
        <fullName evidence="11">Glycosyltransferase family 39 protein</fullName>
    </submittedName>
</protein>
<keyword evidence="4 11" id="KW-0808">Transferase</keyword>
<evidence type="ECO:0000313" key="11">
    <source>
        <dbReference type="EMBL" id="MBA4611029.1"/>
    </source>
</evidence>
<feature type="transmembrane region" description="Helical" evidence="9">
    <location>
        <begin position="235"/>
        <end position="256"/>
    </location>
</feature>
<feature type="transmembrane region" description="Helical" evidence="9">
    <location>
        <begin position="29"/>
        <end position="49"/>
    </location>
</feature>
<keyword evidence="7 9" id="KW-0472">Membrane</keyword>
<feature type="transmembrane region" description="Helical" evidence="9">
    <location>
        <begin position="373"/>
        <end position="393"/>
    </location>
</feature>
<evidence type="ECO:0000256" key="9">
    <source>
        <dbReference type="SAM" id="Phobius"/>
    </source>
</evidence>
<evidence type="ECO:0000256" key="8">
    <source>
        <dbReference type="SAM" id="MobiDB-lite"/>
    </source>
</evidence>
<comment type="subcellular location">
    <subcellularLocation>
        <location evidence="1">Cell membrane</location>
        <topology evidence="1">Multi-pass membrane protein</topology>
    </subcellularLocation>
</comment>
<keyword evidence="12" id="KW-1185">Reference proteome</keyword>
<dbReference type="InterPro" id="IPR038731">
    <property type="entry name" value="RgtA/B/C-like"/>
</dbReference>
<evidence type="ECO:0000256" key="3">
    <source>
        <dbReference type="ARBA" id="ARBA00022676"/>
    </source>
</evidence>
<evidence type="ECO:0000256" key="4">
    <source>
        <dbReference type="ARBA" id="ARBA00022679"/>
    </source>
</evidence>
<dbReference type="AlphaFoldDB" id="A0A838XI24"/>
<evidence type="ECO:0000256" key="2">
    <source>
        <dbReference type="ARBA" id="ARBA00022475"/>
    </source>
</evidence>
<evidence type="ECO:0000256" key="6">
    <source>
        <dbReference type="ARBA" id="ARBA00022989"/>
    </source>
</evidence>
<accession>A0A838XI24</accession>
<dbReference type="InterPro" id="IPR050297">
    <property type="entry name" value="LipidA_mod_glycosyltrf_83"/>
</dbReference>
<keyword evidence="2" id="KW-1003">Cell membrane</keyword>
<feature type="transmembrane region" description="Helical" evidence="9">
    <location>
        <begin position="319"/>
        <end position="338"/>
    </location>
</feature>
<keyword evidence="6 9" id="KW-1133">Transmembrane helix</keyword>
<dbReference type="GO" id="GO:0005886">
    <property type="term" value="C:plasma membrane"/>
    <property type="evidence" value="ECO:0007669"/>
    <property type="project" value="UniProtKB-SubCell"/>
</dbReference>
<evidence type="ECO:0000259" key="10">
    <source>
        <dbReference type="Pfam" id="PF13231"/>
    </source>
</evidence>
<feature type="compositionally biased region" description="Low complexity" evidence="8">
    <location>
        <begin position="572"/>
        <end position="582"/>
    </location>
</feature>
<name>A0A838XI24_9HYPH</name>
<dbReference type="GO" id="GO:0009103">
    <property type="term" value="P:lipopolysaccharide biosynthetic process"/>
    <property type="evidence" value="ECO:0007669"/>
    <property type="project" value="TreeGrafter"/>
</dbReference>
<reference evidence="11 12" key="2">
    <citation type="submission" date="2020-08" db="EMBL/GenBank/DDBJ databases">
        <title>Stappia taiwanensis sp. nov., isolated from a coastal thermal spring.</title>
        <authorList>
            <person name="Kampfer P."/>
        </authorList>
    </citation>
    <scope>NUCLEOTIDE SEQUENCE [LARGE SCALE GENOMIC DNA]</scope>
    <source>
        <strain evidence="11 12">DSM 23284</strain>
    </source>
</reference>
<comment type="caution">
    <text evidence="11">The sequence shown here is derived from an EMBL/GenBank/DDBJ whole genome shotgun (WGS) entry which is preliminary data.</text>
</comment>
<dbReference type="Proteomes" id="UP000559404">
    <property type="component" value="Unassembled WGS sequence"/>
</dbReference>
<feature type="domain" description="Glycosyltransferase RgtA/B/C/D-like" evidence="10">
    <location>
        <begin position="84"/>
        <end position="251"/>
    </location>
</feature>